<reference evidence="1 2" key="1">
    <citation type="journal article" date="2018" name="Front. Plant Sci.">
        <title>Red Clover (Trifolium pratense) and Zigzag Clover (T. medium) - A Picture of Genomic Similarities and Differences.</title>
        <authorList>
            <person name="Dluhosova J."/>
            <person name="Istvanek J."/>
            <person name="Nedelnik J."/>
            <person name="Repkova J."/>
        </authorList>
    </citation>
    <scope>NUCLEOTIDE SEQUENCE [LARGE SCALE GENOMIC DNA]</scope>
    <source>
        <strain evidence="2">cv. 10/8</strain>
        <tissue evidence="1">Leaf</tissue>
    </source>
</reference>
<dbReference type="Proteomes" id="UP000265520">
    <property type="component" value="Unassembled WGS sequence"/>
</dbReference>
<sequence length="63" mass="6760">MDPVVLAVEVASMTATRTEARPCLVVLVSTLWLRLPMASADPVAPEAVVMPEVEMKHFLVVAA</sequence>
<feature type="non-terminal residue" evidence="1">
    <location>
        <position position="63"/>
    </location>
</feature>
<organism evidence="1 2">
    <name type="scientific">Trifolium medium</name>
    <dbReference type="NCBI Taxonomy" id="97028"/>
    <lineage>
        <taxon>Eukaryota</taxon>
        <taxon>Viridiplantae</taxon>
        <taxon>Streptophyta</taxon>
        <taxon>Embryophyta</taxon>
        <taxon>Tracheophyta</taxon>
        <taxon>Spermatophyta</taxon>
        <taxon>Magnoliopsida</taxon>
        <taxon>eudicotyledons</taxon>
        <taxon>Gunneridae</taxon>
        <taxon>Pentapetalae</taxon>
        <taxon>rosids</taxon>
        <taxon>fabids</taxon>
        <taxon>Fabales</taxon>
        <taxon>Fabaceae</taxon>
        <taxon>Papilionoideae</taxon>
        <taxon>50 kb inversion clade</taxon>
        <taxon>NPAAA clade</taxon>
        <taxon>Hologalegina</taxon>
        <taxon>IRL clade</taxon>
        <taxon>Trifolieae</taxon>
        <taxon>Trifolium</taxon>
    </lineage>
</organism>
<dbReference type="AlphaFoldDB" id="A0A392UHX0"/>
<name>A0A392UHX0_9FABA</name>
<dbReference type="EMBL" id="LXQA010809391">
    <property type="protein sequence ID" value="MCI72046.1"/>
    <property type="molecule type" value="Genomic_DNA"/>
</dbReference>
<evidence type="ECO:0000313" key="2">
    <source>
        <dbReference type="Proteomes" id="UP000265520"/>
    </source>
</evidence>
<protein>
    <submittedName>
        <fullName evidence="1">Uncharacterized protein</fullName>
    </submittedName>
</protein>
<comment type="caution">
    <text evidence="1">The sequence shown here is derived from an EMBL/GenBank/DDBJ whole genome shotgun (WGS) entry which is preliminary data.</text>
</comment>
<keyword evidence="2" id="KW-1185">Reference proteome</keyword>
<evidence type="ECO:0000313" key="1">
    <source>
        <dbReference type="EMBL" id="MCI72046.1"/>
    </source>
</evidence>
<proteinExistence type="predicted"/>
<accession>A0A392UHX0</accession>